<dbReference type="Gramene" id="KOM40795">
    <property type="protein sequence ID" value="KOM40795"/>
    <property type="gene ID" value="LR48_Vigan04g099300"/>
</dbReference>
<proteinExistence type="predicted"/>
<dbReference type="Proteomes" id="UP000053144">
    <property type="component" value="Chromosome 4"/>
</dbReference>
<feature type="region of interest" description="Disordered" evidence="1">
    <location>
        <begin position="65"/>
        <end position="143"/>
    </location>
</feature>
<evidence type="ECO:0000313" key="3">
    <source>
        <dbReference type="Proteomes" id="UP000053144"/>
    </source>
</evidence>
<feature type="compositionally biased region" description="Basic residues" evidence="1">
    <location>
        <begin position="65"/>
        <end position="76"/>
    </location>
</feature>
<evidence type="ECO:0000256" key="1">
    <source>
        <dbReference type="SAM" id="MobiDB-lite"/>
    </source>
</evidence>
<protein>
    <submittedName>
        <fullName evidence="2">Uncharacterized protein</fullName>
    </submittedName>
</protein>
<feature type="compositionally biased region" description="Basic residues" evidence="1">
    <location>
        <begin position="84"/>
        <end position="96"/>
    </location>
</feature>
<accession>A0A0L9UCZ1</accession>
<organism evidence="2 3">
    <name type="scientific">Phaseolus angularis</name>
    <name type="common">Azuki bean</name>
    <name type="synonym">Vigna angularis</name>
    <dbReference type="NCBI Taxonomy" id="3914"/>
    <lineage>
        <taxon>Eukaryota</taxon>
        <taxon>Viridiplantae</taxon>
        <taxon>Streptophyta</taxon>
        <taxon>Embryophyta</taxon>
        <taxon>Tracheophyta</taxon>
        <taxon>Spermatophyta</taxon>
        <taxon>Magnoliopsida</taxon>
        <taxon>eudicotyledons</taxon>
        <taxon>Gunneridae</taxon>
        <taxon>Pentapetalae</taxon>
        <taxon>rosids</taxon>
        <taxon>fabids</taxon>
        <taxon>Fabales</taxon>
        <taxon>Fabaceae</taxon>
        <taxon>Papilionoideae</taxon>
        <taxon>50 kb inversion clade</taxon>
        <taxon>NPAAA clade</taxon>
        <taxon>indigoferoid/millettioid clade</taxon>
        <taxon>Phaseoleae</taxon>
        <taxon>Vigna</taxon>
    </lineage>
</organism>
<dbReference type="EMBL" id="CM003374">
    <property type="protein sequence ID" value="KOM40795.1"/>
    <property type="molecule type" value="Genomic_DNA"/>
</dbReference>
<name>A0A0L9UCZ1_PHAAN</name>
<gene>
    <name evidence="2" type="ORF">LR48_Vigan04g099300</name>
</gene>
<reference evidence="3" key="1">
    <citation type="journal article" date="2015" name="Proc. Natl. Acad. Sci. U.S.A.">
        <title>Genome sequencing of adzuki bean (Vigna angularis) provides insight into high starch and low fat accumulation and domestication.</title>
        <authorList>
            <person name="Yang K."/>
            <person name="Tian Z."/>
            <person name="Chen C."/>
            <person name="Luo L."/>
            <person name="Zhao B."/>
            <person name="Wang Z."/>
            <person name="Yu L."/>
            <person name="Li Y."/>
            <person name="Sun Y."/>
            <person name="Li W."/>
            <person name="Chen Y."/>
            <person name="Li Y."/>
            <person name="Zhang Y."/>
            <person name="Ai D."/>
            <person name="Zhao J."/>
            <person name="Shang C."/>
            <person name="Ma Y."/>
            <person name="Wu B."/>
            <person name="Wang M."/>
            <person name="Gao L."/>
            <person name="Sun D."/>
            <person name="Zhang P."/>
            <person name="Guo F."/>
            <person name="Wang W."/>
            <person name="Li Y."/>
            <person name="Wang J."/>
            <person name="Varshney R.K."/>
            <person name="Wang J."/>
            <person name="Ling H.Q."/>
            <person name="Wan P."/>
        </authorList>
    </citation>
    <scope>NUCLEOTIDE SEQUENCE</scope>
    <source>
        <strain evidence="3">cv. Jingnong 6</strain>
    </source>
</reference>
<sequence>MLDKFWDIWRLNEKWKLVPKKEVHEDGVAGPTIFIHASSVRPTAWRECPAYTHSFQREGRRLHFPAKKRTSSRKKAAASIQRTSKSKHTHLKRSGHRASSLLHPEGSPAATGVQQPSRSRTTASEATVQHKTARPGNGKGSSRMRGFTCPAAENSTVQREGGAQVQVGVHTGSQQRGGIQQLAVHASCNLGRSGARGLNWGGAWREMDSRSNRARGFITLEAAATHTQFLVFFFGALERCCTEIEKEVMIW</sequence>
<evidence type="ECO:0000313" key="2">
    <source>
        <dbReference type="EMBL" id="KOM40795.1"/>
    </source>
</evidence>
<feature type="compositionally biased region" description="Polar residues" evidence="1">
    <location>
        <begin position="112"/>
        <end position="130"/>
    </location>
</feature>
<dbReference type="AlphaFoldDB" id="A0A0L9UCZ1"/>